<dbReference type="OrthoDB" id="8902809at2"/>
<dbReference type="AlphaFoldDB" id="A0A9X4SGW4"/>
<dbReference type="Proteomes" id="UP001152876">
    <property type="component" value="Unassembled WGS sequence"/>
</dbReference>
<dbReference type="RefSeq" id="WP_068167475.1">
    <property type="nucleotide sequence ID" value="NZ_AOGK01000020.1"/>
</dbReference>
<feature type="signal peptide" evidence="2">
    <location>
        <begin position="1"/>
        <end position="24"/>
    </location>
</feature>
<proteinExistence type="predicted"/>
<organism evidence="3 4">
    <name type="scientific">Hydrogenophaga taeniospiralis CCUG 15921</name>
    <dbReference type="NCBI Taxonomy" id="1281780"/>
    <lineage>
        <taxon>Bacteria</taxon>
        <taxon>Pseudomonadati</taxon>
        <taxon>Pseudomonadota</taxon>
        <taxon>Betaproteobacteria</taxon>
        <taxon>Burkholderiales</taxon>
        <taxon>Comamonadaceae</taxon>
        <taxon>Hydrogenophaga</taxon>
    </lineage>
</organism>
<evidence type="ECO:0000256" key="2">
    <source>
        <dbReference type="SAM" id="SignalP"/>
    </source>
</evidence>
<evidence type="ECO:0008006" key="5">
    <source>
        <dbReference type="Google" id="ProtNLM"/>
    </source>
</evidence>
<evidence type="ECO:0000256" key="1">
    <source>
        <dbReference type="SAM" id="MobiDB-lite"/>
    </source>
</evidence>
<evidence type="ECO:0000313" key="3">
    <source>
        <dbReference type="EMBL" id="MDG5977416.1"/>
    </source>
</evidence>
<feature type="chain" id="PRO_5040809463" description="DUF2059 domain-containing protein" evidence="2">
    <location>
        <begin position="25"/>
        <end position="196"/>
    </location>
</feature>
<name>A0A9X4SGW4_9BURK</name>
<sequence>MLKKPLHTLTLTLALLIAATGASAQTPAAPATKKELVARLLKLQQPGIEALARAMAEQPAAQLLDRADVILPNAVSADRRETVAKEIQADTAKYLNETVPLVTTRAVKLAPTTVGSLLEEKFSEAELLQIVTLLESPVYAKYMQLTGSMQKALQEKLLADTRGTVEPKVKQLEQSISKRLGGPATPASAPAKPAGK</sequence>
<feature type="region of interest" description="Disordered" evidence="1">
    <location>
        <begin position="169"/>
        <end position="196"/>
    </location>
</feature>
<feature type="compositionally biased region" description="Low complexity" evidence="1">
    <location>
        <begin position="181"/>
        <end position="196"/>
    </location>
</feature>
<keyword evidence="4" id="KW-1185">Reference proteome</keyword>
<accession>A0A9X4SGW4</accession>
<protein>
    <recommendedName>
        <fullName evidence="5">DUF2059 domain-containing protein</fullName>
    </recommendedName>
</protein>
<reference evidence="3" key="1">
    <citation type="submission" date="2013-01" db="EMBL/GenBank/DDBJ databases">
        <title>Genome draft of Hydrogenophaga taeniospiralis 2K1.</title>
        <authorList>
            <person name="Gomila M."/>
            <person name="Lalucat J."/>
        </authorList>
    </citation>
    <scope>NUCLEOTIDE SEQUENCE</scope>
    <source>
        <strain evidence="3">CCUG 15921</strain>
    </source>
</reference>
<dbReference type="EMBL" id="AOGK01000020">
    <property type="protein sequence ID" value="MDG5977416.1"/>
    <property type="molecule type" value="Genomic_DNA"/>
</dbReference>
<keyword evidence="2" id="KW-0732">Signal</keyword>
<gene>
    <name evidence="3" type="ORF">H010_19327</name>
</gene>
<comment type="caution">
    <text evidence="3">The sequence shown here is derived from an EMBL/GenBank/DDBJ whole genome shotgun (WGS) entry which is preliminary data.</text>
</comment>
<evidence type="ECO:0000313" key="4">
    <source>
        <dbReference type="Proteomes" id="UP001152876"/>
    </source>
</evidence>